<comment type="caution">
    <text evidence="1">The sequence shown here is derived from an EMBL/GenBank/DDBJ whole genome shotgun (WGS) entry which is preliminary data.</text>
</comment>
<proteinExistence type="predicted"/>
<evidence type="ECO:0000313" key="1">
    <source>
        <dbReference type="EMBL" id="MCP2258200.1"/>
    </source>
</evidence>
<keyword evidence="2" id="KW-1185">Reference proteome</keyword>
<dbReference type="EMBL" id="JAMTCP010000007">
    <property type="protein sequence ID" value="MCP2258200.1"/>
    <property type="molecule type" value="Genomic_DNA"/>
</dbReference>
<dbReference type="Proteomes" id="UP001205311">
    <property type="component" value="Unassembled WGS sequence"/>
</dbReference>
<reference evidence="1 2" key="1">
    <citation type="submission" date="2022-06" db="EMBL/GenBank/DDBJ databases">
        <title>Genomic Encyclopedia of Archaeal and Bacterial Type Strains, Phase II (KMG-II): from individual species to whole genera.</title>
        <authorList>
            <person name="Goeker M."/>
        </authorList>
    </citation>
    <scope>NUCLEOTIDE SEQUENCE [LARGE SCALE GENOMIC DNA]</scope>
    <source>
        <strain evidence="1 2">DSM 40477</strain>
    </source>
</reference>
<evidence type="ECO:0000313" key="2">
    <source>
        <dbReference type="Proteomes" id="UP001205311"/>
    </source>
</evidence>
<protein>
    <submittedName>
        <fullName evidence="1">Uncharacterized protein</fullName>
    </submittedName>
</protein>
<sequence length="31" mass="3301">MSWGVRGALLILDLGAAWDAPSWACLARSGR</sequence>
<organism evidence="1 2">
    <name type="scientific">Streptoalloteichus tenebrarius (strain ATCC 17920 / DSM 40477 / JCM 4838 / CBS 697.72 / NBRC 16177 / NCIMB 11028 / NRRL B-12390 / A12253. 1 / ISP 5477)</name>
    <name type="common">Streptomyces tenebrarius</name>
    <dbReference type="NCBI Taxonomy" id="1933"/>
    <lineage>
        <taxon>Bacteria</taxon>
        <taxon>Bacillati</taxon>
        <taxon>Actinomycetota</taxon>
        <taxon>Actinomycetes</taxon>
        <taxon>Pseudonocardiales</taxon>
        <taxon>Pseudonocardiaceae</taxon>
        <taxon>Streptoalloteichus</taxon>
    </lineage>
</organism>
<accession>A0ABT1HRY7</accession>
<gene>
    <name evidence="1" type="ORF">LX15_001894</name>
</gene>
<name>A0ABT1HRY7_STRSD</name>